<sequence length="60" mass="6573">MIELLASSIIIYGNANGVWSPSHPDIYPYSEPPTRVEKPETPKTSTTSGNGDIIFPQLLE</sequence>
<dbReference type="Proteomes" id="UP000185321">
    <property type="component" value="Segment"/>
</dbReference>
<dbReference type="RefSeq" id="YP_009134462.1">
    <property type="nucleotide sequence ID" value="NC_026927.1"/>
</dbReference>
<evidence type="ECO:0000313" key="2">
    <source>
        <dbReference type="EMBL" id="AIX21572.1"/>
    </source>
</evidence>
<name>A0A0E3F489_9CAUD</name>
<gene>
    <name evidence="2" type="ORF">Syn7803C8_248</name>
</gene>
<organism evidence="2 3">
    <name type="scientific">Synechococcus phage ACG-2014f_Syn7803C8</name>
    <dbReference type="NCBI Taxonomy" id="2790336"/>
    <lineage>
        <taxon>Viruses</taxon>
        <taxon>Duplodnaviria</taxon>
        <taxon>Heunggongvirae</taxon>
        <taxon>Uroviricota</taxon>
        <taxon>Caudoviricetes</taxon>
        <taxon>Pantevenvirales</taxon>
        <taxon>Kyanoviridae</taxon>
        <taxon>Atlauavirus</taxon>
        <taxon>Atlauavirus tusconc8</taxon>
    </lineage>
</organism>
<dbReference type="KEGG" id="vg:24172101"/>
<dbReference type="EMBL" id="KJ019058">
    <property type="protein sequence ID" value="AIX21572.1"/>
    <property type="molecule type" value="Genomic_DNA"/>
</dbReference>
<protein>
    <submittedName>
        <fullName evidence="2">Uncharacterized protein</fullName>
    </submittedName>
</protein>
<keyword evidence="3" id="KW-1185">Reference proteome</keyword>
<evidence type="ECO:0000313" key="3">
    <source>
        <dbReference type="Proteomes" id="UP000185321"/>
    </source>
</evidence>
<feature type="region of interest" description="Disordered" evidence="1">
    <location>
        <begin position="18"/>
        <end position="60"/>
    </location>
</feature>
<accession>A0A0E3F489</accession>
<reference evidence="2 3" key="1">
    <citation type="submission" date="2013-12" db="EMBL/GenBank/DDBJ databases">
        <title>Ecological redundancy of diverse viral populations within a natural community.</title>
        <authorList>
            <person name="Gregory A.C."/>
            <person name="LaButti K."/>
            <person name="Copeland A."/>
            <person name="Woyke T."/>
            <person name="Sullivan M.B."/>
        </authorList>
    </citation>
    <scope>NUCLEOTIDE SEQUENCE [LARGE SCALE GENOMIC DNA]</scope>
    <source>
        <strain evidence="2">Syn7803C8</strain>
    </source>
</reference>
<proteinExistence type="predicted"/>
<evidence type="ECO:0000256" key="1">
    <source>
        <dbReference type="SAM" id="MobiDB-lite"/>
    </source>
</evidence>